<feature type="region of interest" description="Disordered" evidence="6">
    <location>
        <begin position="360"/>
        <end position="418"/>
    </location>
</feature>
<dbReference type="InterPro" id="IPR006568">
    <property type="entry name" value="PSP_pro-rich"/>
</dbReference>
<dbReference type="InterPro" id="IPR052115">
    <property type="entry name" value="NEXT_complex_subunit_ZCCHC8"/>
</dbReference>
<sequence>MDVSYFLEYGVAVGDKNPRIKGANTCFNCGSAYHSIQACPVVKNEDVIRAQARKFRSSATDSSESNKRIHTIVAERKEYLEKLKRHKPGEFSEELRNAMTMDRVSGNFEFVKNMYIHGYPASYISSDKNMNLDRVFDKAMGNETGSEGEEYDDDNDDELVIYTDSGHVLEDVENKKPKRFAKKDVSTTSPSKTQFPTKYYPLAAYPGLNFDDFIFDEPASNDFTLPATKGNLGKPKIITRRTEQAQIWEPVGRLTTQNNFNSSINNVPFTNFANVHLPNSGFNTANARGMPVPGLNSNTAPLYPTTNFTEYQYTYPPSSTLSTTTLPTPNYINPANTGAINQHSGIPGLSSYKYVPANKQTTSNANNHATFKNKTSPKDKSDPVSSALTLDRDDQSVEEGEIVDDENINTDSDMELGD</sequence>
<name>A0A1R1PWF6_ZANCU</name>
<dbReference type="PANTHER" id="PTHR13316:SF0">
    <property type="entry name" value="ZINC FINGER CCHC DOMAIN-CONTAINING PROTEIN 8"/>
    <property type="match status" value="1"/>
</dbReference>
<dbReference type="EMBL" id="LSSK01000096">
    <property type="protein sequence ID" value="OMH85291.1"/>
    <property type="molecule type" value="Genomic_DNA"/>
</dbReference>
<evidence type="ECO:0000256" key="5">
    <source>
        <dbReference type="ARBA" id="ARBA00023242"/>
    </source>
</evidence>
<organism evidence="8 9">
    <name type="scientific">Zancudomyces culisetae</name>
    <name type="common">Gut fungus</name>
    <name type="synonym">Smittium culisetae</name>
    <dbReference type="NCBI Taxonomy" id="1213189"/>
    <lineage>
        <taxon>Eukaryota</taxon>
        <taxon>Fungi</taxon>
        <taxon>Fungi incertae sedis</taxon>
        <taxon>Zoopagomycota</taxon>
        <taxon>Kickxellomycotina</taxon>
        <taxon>Harpellomycetes</taxon>
        <taxon>Harpellales</taxon>
        <taxon>Legeriomycetaceae</taxon>
        <taxon>Zancudomyces</taxon>
    </lineage>
</organism>
<comment type="caution">
    <text evidence="8">The sequence shown here is derived from an EMBL/GenBank/DDBJ whole genome shotgun (WGS) entry which is preliminary data.</text>
</comment>
<keyword evidence="5" id="KW-0539">Nucleus</keyword>
<dbReference type="OrthoDB" id="8026949at2759"/>
<evidence type="ECO:0000256" key="3">
    <source>
        <dbReference type="ARBA" id="ARBA00022771"/>
    </source>
</evidence>
<feature type="compositionally biased region" description="Acidic residues" evidence="6">
    <location>
        <begin position="396"/>
        <end position="418"/>
    </location>
</feature>
<keyword evidence="3" id="KW-0863">Zinc-finger</keyword>
<evidence type="ECO:0000256" key="2">
    <source>
        <dbReference type="ARBA" id="ARBA00022723"/>
    </source>
</evidence>
<evidence type="ECO:0000313" key="8">
    <source>
        <dbReference type="EMBL" id="OMH85291.1"/>
    </source>
</evidence>
<protein>
    <submittedName>
        <fullName evidence="8">Zinc finger CCHC domain-containing protein 8</fullName>
    </submittedName>
</protein>
<dbReference type="PANTHER" id="PTHR13316">
    <property type="entry name" value="ZINC FINGER, CCHC DOMAIN CONTAINING 8"/>
    <property type="match status" value="1"/>
</dbReference>
<dbReference type="GO" id="GO:0008270">
    <property type="term" value="F:zinc ion binding"/>
    <property type="evidence" value="ECO:0007669"/>
    <property type="project" value="UniProtKB-KW"/>
</dbReference>
<evidence type="ECO:0000313" key="9">
    <source>
        <dbReference type="Proteomes" id="UP000188320"/>
    </source>
</evidence>
<evidence type="ECO:0000256" key="6">
    <source>
        <dbReference type="SAM" id="MobiDB-lite"/>
    </source>
</evidence>
<dbReference type="AlphaFoldDB" id="A0A1R1PWF6"/>
<proteinExistence type="predicted"/>
<accession>A0A1R1PWF6</accession>
<keyword evidence="9" id="KW-1185">Reference proteome</keyword>
<dbReference type="GO" id="GO:0003723">
    <property type="term" value="F:RNA binding"/>
    <property type="evidence" value="ECO:0007669"/>
    <property type="project" value="TreeGrafter"/>
</dbReference>
<evidence type="ECO:0000256" key="4">
    <source>
        <dbReference type="ARBA" id="ARBA00022833"/>
    </source>
</evidence>
<keyword evidence="4" id="KW-0862">Zinc</keyword>
<feature type="domain" description="PSP proline-rich" evidence="7">
    <location>
        <begin position="87"/>
        <end position="126"/>
    </location>
</feature>
<feature type="compositionally biased region" description="Polar residues" evidence="6">
    <location>
        <begin position="360"/>
        <end position="374"/>
    </location>
</feature>
<gene>
    <name evidence="8" type="ORF">AX774_g1169</name>
</gene>
<dbReference type="GO" id="GO:0071013">
    <property type="term" value="C:catalytic step 2 spliceosome"/>
    <property type="evidence" value="ECO:0007669"/>
    <property type="project" value="TreeGrafter"/>
</dbReference>
<keyword evidence="2" id="KW-0479">Metal-binding</keyword>
<evidence type="ECO:0000259" key="7">
    <source>
        <dbReference type="Pfam" id="PF04046"/>
    </source>
</evidence>
<comment type="subcellular location">
    <subcellularLocation>
        <location evidence="1">Nucleus</location>
    </subcellularLocation>
</comment>
<dbReference type="Pfam" id="PF04046">
    <property type="entry name" value="PSP"/>
    <property type="match status" value="1"/>
</dbReference>
<evidence type="ECO:0000256" key="1">
    <source>
        <dbReference type="ARBA" id="ARBA00004123"/>
    </source>
</evidence>
<dbReference type="Proteomes" id="UP000188320">
    <property type="component" value="Unassembled WGS sequence"/>
</dbReference>
<reference evidence="9" key="1">
    <citation type="submission" date="2017-01" db="EMBL/GenBank/DDBJ databases">
        <authorList>
            <person name="Wang Y."/>
            <person name="White M."/>
            <person name="Kvist S."/>
            <person name="Moncalvo J.-M."/>
        </authorList>
    </citation>
    <scope>NUCLEOTIDE SEQUENCE [LARGE SCALE GENOMIC DNA]</scope>
    <source>
        <strain evidence="9">COL-18-3</strain>
    </source>
</reference>